<evidence type="ECO:0000313" key="17">
    <source>
        <dbReference type="Proteomes" id="UP000062255"/>
    </source>
</evidence>
<keyword evidence="11" id="KW-0902">Two-component regulatory system</keyword>
<feature type="transmembrane region" description="Helical" evidence="13">
    <location>
        <begin position="34"/>
        <end position="55"/>
    </location>
</feature>
<keyword evidence="5" id="KW-0808">Transferase</keyword>
<dbReference type="STRING" id="134601.AFA91_00305"/>
<gene>
    <name evidence="16" type="ORF">AFA91_00305</name>
</gene>
<evidence type="ECO:0000259" key="14">
    <source>
        <dbReference type="SMART" id="SM00065"/>
    </source>
</evidence>
<keyword evidence="9" id="KW-0067">ATP-binding</keyword>
<evidence type="ECO:0000256" key="10">
    <source>
        <dbReference type="ARBA" id="ARBA00022989"/>
    </source>
</evidence>
<feature type="domain" description="GAF" evidence="14">
    <location>
        <begin position="191"/>
        <end position="339"/>
    </location>
</feature>
<dbReference type="EMBL" id="CP012150">
    <property type="protein sequence ID" value="AKS30571.1"/>
    <property type="molecule type" value="Genomic_DNA"/>
</dbReference>
<dbReference type="Pfam" id="PF01590">
    <property type="entry name" value="GAF"/>
    <property type="match status" value="1"/>
</dbReference>
<feature type="domain" description="Histidine kinase/HSP90-like ATPase" evidence="15">
    <location>
        <begin position="452"/>
        <end position="542"/>
    </location>
</feature>
<evidence type="ECO:0000256" key="7">
    <source>
        <dbReference type="ARBA" id="ARBA00022741"/>
    </source>
</evidence>
<dbReference type="KEGG" id="mgo:AFA91_00305"/>
<dbReference type="GO" id="GO:0016020">
    <property type="term" value="C:membrane"/>
    <property type="evidence" value="ECO:0007669"/>
    <property type="project" value="UniProtKB-SubCell"/>
</dbReference>
<dbReference type="Pfam" id="PF13493">
    <property type="entry name" value="DUF4118"/>
    <property type="match status" value="1"/>
</dbReference>
<dbReference type="InterPro" id="IPR003018">
    <property type="entry name" value="GAF"/>
</dbReference>
<dbReference type="GO" id="GO:0046983">
    <property type="term" value="F:protein dimerization activity"/>
    <property type="evidence" value="ECO:0007669"/>
    <property type="project" value="InterPro"/>
</dbReference>
<evidence type="ECO:0000256" key="8">
    <source>
        <dbReference type="ARBA" id="ARBA00022777"/>
    </source>
</evidence>
<reference evidence="16 17" key="1">
    <citation type="submission" date="2015-07" db="EMBL/GenBank/DDBJ databases">
        <title>Complete genome sequence of Mycobacterium goodii X7B, a facultative thermophilic biodesulfurizing bacterium.</title>
        <authorList>
            <person name="Yu B."/>
            <person name="Li F."/>
            <person name="Xu P."/>
        </authorList>
    </citation>
    <scope>NUCLEOTIDE SEQUENCE [LARGE SCALE GENOMIC DNA]</scope>
    <source>
        <strain evidence="16 17">X7B</strain>
    </source>
</reference>
<keyword evidence="7" id="KW-0547">Nucleotide-binding</keyword>
<comment type="catalytic activity">
    <reaction evidence="1">
        <text>ATP + protein L-histidine = ADP + protein N-phospho-L-histidine.</text>
        <dbReference type="EC" id="2.7.13.3"/>
    </reaction>
</comment>
<dbReference type="GO" id="GO:0005524">
    <property type="term" value="F:ATP binding"/>
    <property type="evidence" value="ECO:0007669"/>
    <property type="project" value="UniProtKB-KW"/>
</dbReference>
<dbReference type="Pfam" id="PF07730">
    <property type="entry name" value="HisKA_3"/>
    <property type="match status" value="1"/>
</dbReference>
<dbReference type="CDD" id="cd16917">
    <property type="entry name" value="HATPase_UhpB-NarQ-NarX-like"/>
    <property type="match status" value="1"/>
</dbReference>
<dbReference type="Gene3D" id="3.30.565.10">
    <property type="entry name" value="Histidine kinase-like ATPase, C-terminal domain"/>
    <property type="match status" value="1"/>
</dbReference>
<evidence type="ECO:0000256" key="2">
    <source>
        <dbReference type="ARBA" id="ARBA00004141"/>
    </source>
</evidence>
<dbReference type="RefSeq" id="WP_049742972.1">
    <property type="nucleotide sequence ID" value="NZ_CP012150.1"/>
</dbReference>
<evidence type="ECO:0000256" key="1">
    <source>
        <dbReference type="ARBA" id="ARBA00000085"/>
    </source>
</evidence>
<comment type="subcellular location">
    <subcellularLocation>
        <location evidence="2">Membrane</location>
        <topology evidence="2">Multi-pass membrane protein</topology>
    </subcellularLocation>
</comment>
<keyword evidence="8 16" id="KW-0418">Kinase</keyword>
<evidence type="ECO:0000256" key="4">
    <source>
        <dbReference type="ARBA" id="ARBA00022553"/>
    </source>
</evidence>
<evidence type="ECO:0000256" key="11">
    <source>
        <dbReference type="ARBA" id="ARBA00023012"/>
    </source>
</evidence>
<evidence type="ECO:0000256" key="3">
    <source>
        <dbReference type="ARBA" id="ARBA00012438"/>
    </source>
</evidence>
<dbReference type="SMART" id="SM00065">
    <property type="entry name" value="GAF"/>
    <property type="match status" value="1"/>
</dbReference>
<evidence type="ECO:0000256" key="12">
    <source>
        <dbReference type="ARBA" id="ARBA00023136"/>
    </source>
</evidence>
<dbReference type="InterPro" id="IPR036890">
    <property type="entry name" value="HATPase_C_sf"/>
</dbReference>
<dbReference type="InterPro" id="IPR003594">
    <property type="entry name" value="HATPase_dom"/>
</dbReference>
<dbReference type="InterPro" id="IPR038318">
    <property type="entry name" value="KdpD_sf"/>
</dbReference>
<dbReference type="Gene3D" id="1.20.5.1930">
    <property type="match status" value="1"/>
</dbReference>
<evidence type="ECO:0000256" key="9">
    <source>
        <dbReference type="ARBA" id="ARBA00022840"/>
    </source>
</evidence>
<evidence type="ECO:0000313" key="16">
    <source>
        <dbReference type="EMBL" id="AKS30571.1"/>
    </source>
</evidence>
<dbReference type="OrthoDB" id="5242012at2"/>
<dbReference type="PATRIC" id="fig|134601.6.peg.66"/>
<accession>A0A0K0WZE7</accession>
<dbReference type="Proteomes" id="UP000062255">
    <property type="component" value="Chromosome"/>
</dbReference>
<dbReference type="InterPro" id="IPR011712">
    <property type="entry name" value="Sig_transdc_His_kin_sub3_dim/P"/>
</dbReference>
<keyword evidence="6 13" id="KW-0812">Transmembrane</keyword>
<evidence type="ECO:0000256" key="13">
    <source>
        <dbReference type="SAM" id="Phobius"/>
    </source>
</evidence>
<dbReference type="PANTHER" id="PTHR24421:SF10">
    <property type="entry name" value="NITRATE_NITRITE SENSOR PROTEIN NARQ"/>
    <property type="match status" value="1"/>
</dbReference>
<dbReference type="InterPro" id="IPR025201">
    <property type="entry name" value="KdpD_TM"/>
</dbReference>
<dbReference type="Gene3D" id="3.30.450.40">
    <property type="match status" value="1"/>
</dbReference>
<dbReference type="SMART" id="SM00387">
    <property type="entry name" value="HATPase_c"/>
    <property type="match status" value="1"/>
</dbReference>
<dbReference type="SUPFAM" id="SSF55781">
    <property type="entry name" value="GAF domain-like"/>
    <property type="match status" value="1"/>
</dbReference>
<dbReference type="AlphaFoldDB" id="A0A0K0WZE7"/>
<dbReference type="InterPro" id="IPR050482">
    <property type="entry name" value="Sensor_HK_TwoCompSys"/>
</dbReference>
<dbReference type="InterPro" id="IPR029016">
    <property type="entry name" value="GAF-like_dom_sf"/>
</dbReference>
<dbReference type="Pfam" id="PF02518">
    <property type="entry name" value="HATPase_c"/>
    <property type="match status" value="1"/>
</dbReference>
<evidence type="ECO:0000256" key="6">
    <source>
        <dbReference type="ARBA" id="ARBA00022692"/>
    </source>
</evidence>
<dbReference type="EC" id="2.7.13.3" evidence="3"/>
<protein>
    <recommendedName>
        <fullName evidence="3">histidine kinase</fullName>
        <ecNumber evidence="3">2.7.13.3</ecNumber>
    </recommendedName>
</protein>
<dbReference type="Gene3D" id="1.20.120.620">
    <property type="entry name" value="Backbone structure of the membrane domain of e. Coli histidine kinase receptor kdpd"/>
    <property type="match status" value="1"/>
</dbReference>
<sequence length="543" mass="56633">MNVTEVADRPREHHRETVGGRLLGFVLRPTAPPLGVGITVALGCILAESLLVRALQTVAPESTFGTVFLLGVLVVSAGWGMRLSVATSLLSALVYVHFHMDTHGAVMPIYTEDIASVAVFVPVALLTNILVGQARLRTAEAEQRTVEADRAAAAARKAQQLIEISHAEVSELAEQQAALRRVATLVARGSPPEEVYPAAVNELANGLRLDHVALLLFPGDGTSTVLASRDAHGTPKFPVGERLPLDGDTVTALVARTGAPARVDDYAVVAGAGAARVRGVGIRSAVGAPILVDGRVHGVLLVGSSQPFEFPPDTEVRVGDFADLVGTAITNAETRAALTASRARIVTAADQARRRFERDLHDGAQQRVISLGLGLRAVEASVPEDQPELRAQIGRLVDGLSSLSTELQEFSRGIHPAILSKGGLGPALRSLARRCPVPVDLEVDLPAPVCESVGVAAYYVVAEALTNAAKYARAENVVITATLGADTLDLMIDDDGVGGAVAGAGSGLIGLKDRVEALSGELTITSPAGVGTTITARIPLHHQ</sequence>
<dbReference type="GO" id="GO:0000155">
    <property type="term" value="F:phosphorelay sensor kinase activity"/>
    <property type="evidence" value="ECO:0007669"/>
    <property type="project" value="InterPro"/>
</dbReference>
<keyword evidence="4" id="KW-0597">Phosphoprotein</keyword>
<evidence type="ECO:0000259" key="15">
    <source>
        <dbReference type="SMART" id="SM00387"/>
    </source>
</evidence>
<organism evidence="16 17">
    <name type="scientific">Mycolicibacterium goodii</name>
    <name type="common">Mycobacterium goodii</name>
    <dbReference type="NCBI Taxonomy" id="134601"/>
    <lineage>
        <taxon>Bacteria</taxon>
        <taxon>Bacillati</taxon>
        <taxon>Actinomycetota</taxon>
        <taxon>Actinomycetes</taxon>
        <taxon>Mycobacteriales</taxon>
        <taxon>Mycobacteriaceae</taxon>
        <taxon>Mycolicibacterium</taxon>
    </lineage>
</organism>
<name>A0A0K0WZE7_MYCGD</name>
<evidence type="ECO:0000256" key="5">
    <source>
        <dbReference type="ARBA" id="ARBA00022679"/>
    </source>
</evidence>
<keyword evidence="10 13" id="KW-1133">Transmembrane helix</keyword>
<feature type="transmembrane region" description="Helical" evidence="13">
    <location>
        <begin position="67"/>
        <end position="94"/>
    </location>
</feature>
<dbReference type="SUPFAM" id="SSF55874">
    <property type="entry name" value="ATPase domain of HSP90 chaperone/DNA topoisomerase II/histidine kinase"/>
    <property type="match status" value="1"/>
</dbReference>
<dbReference type="PANTHER" id="PTHR24421">
    <property type="entry name" value="NITRATE/NITRITE SENSOR PROTEIN NARX-RELATED"/>
    <property type="match status" value="1"/>
</dbReference>
<proteinExistence type="predicted"/>
<keyword evidence="12 13" id="KW-0472">Membrane</keyword>